<organism evidence="2 3">
    <name type="scientific">Vespula vulgaris</name>
    <name type="common">Yellow jacket</name>
    <name type="synonym">Wasp</name>
    <dbReference type="NCBI Taxonomy" id="7454"/>
    <lineage>
        <taxon>Eukaryota</taxon>
        <taxon>Metazoa</taxon>
        <taxon>Ecdysozoa</taxon>
        <taxon>Arthropoda</taxon>
        <taxon>Hexapoda</taxon>
        <taxon>Insecta</taxon>
        <taxon>Pterygota</taxon>
        <taxon>Neoptera</taxon>
        <taxon>Endopterygota</taxon>
        <taxon>Hymenoptera</taxon>
        <taxon>Apocrita</taxon>
        <taxon>Aculeata</taxon>
        <taxon>Vespoidea</taxon>
        <taxon>Vespidae</taxon>
        <taxon>Vespinae</taxon>
        <taxon>Vespula</taxon>
    </lineage>
</organism>
<reference evidence="2" key="1">
    <citation type="journal article" date="2020" name="G3 (Bethesda)">
        <title>High-Quality Assemblies for Three Invasive Social Wasps from the &lt;i&gt;Vespula&lt;/i&gt; Genus.</title>
        <authorList>
            <person name="Harrop T.W.R."/>
            <person name="Guhlin J."/>
            <person name="McLaughlin G.M."/>
            <person name="Permina E."/>
            <person name="Stockwell P."/>
            <person name="Gilligan J."/>
            <person name="Le Lec M.F."/>
            <person name="Gruber M.A.M."/>
            <person name="Quinn O."/>
            <person name="Lovegrove M."/>
            <person name="Duncan E.J."/>
            <person name="Remnant E.J."/>
            <person name="Van Eeckhoven J."/>
            <person name="Graham B."/>
            <person name="Knapp R.A."/>
            <person name="Langford K.W."/>
            <person name="Kronenberg Z."/>
            <person name="Press M.O."/>
            <person name="Eacker S.M."/>
            <person name="Wilson-Rankin E.E."/>
            <person name="Purcell J."/>
            <person name="Lester P.J."/>
            <person name="Dearden P.K."/>
        </authorList>
    </citation>
    <scope>NUCLEOTIDE SEQUENCE</scope>
    <source>
        <strain evidence="2">Marl-1</strain>
    </source>
</reference>
<sequence>MCKKGKGWEKEERLRSYTDNRGWVQNHEAIIFIPVRGRVLRTSTLGQWTKEEYERARRKNEKKKQAGAETREEGLASSSGKVRDKDVKVDRQLLTFTSSLCFRVVGFAARRFSAKRDKHPPWRNVECQGKIKDAITAQCNKRWNSLEVDKMRKDNVSKGSVLINKDAQGGLTIKVDLLETFRKCTLA</sequence>
<keyword evidence="3" id="KW-1185">Reference proteome</keyword>
<protein>
    <submittedName>
        <fullName evidence="2">Uncharacterized protein</fullName>
    </submittedName>
</protein>
<comment type="caution">
    <text evidence="2">The sequence shown here is derived from an EMBL/GenBank/DDBJ whole genome shotgun (WGS) entry which is preliminary data.</text>
</comment>
<proteinExistence type="predicted"/>
<feature type="compositionally biased region" description="Basic and acidic residues" evidence="1">
    <location>
        <begin position="63"/>
        <end position="74"/>
    </location>
</feature>
<evidence type="ECO:0000313" key="3">
    <source>
        <dbReference type="Proteomes" id="UP000614350"/>
    </source>
</evidence>
<dbReference type="Proteomes" id="UP000614350">
    <property type="component" value="Unassembled WGS sequence"/>
</dbReference>
<feature type="region of interest" description="Disordered" evidence="1">
    <location>
        <begin position="52"/>
        <end position="81"/>
    </location>
</feature>
<dbReference type="AlphaFoldDB" id="A0A834KTZ2"/>
<name>A0A834KTZ2_VESVU</name>
<dbReference type="EMBL" id="JACSEA010000001">
    <property type="protein sequence ID" value="KAF7411941.1"/>
    <property type="molecule type" value="Genomic_DNA"/>
</dbReference>
<evidence type="ECO:0000313" key="2">
    <source>
        <dbReference type="EMBL" id="KAF7411941.1"/>
    </source>
</evidence>
<accession>A0A834KTZ2</accession>
<gene>
    <name evidence="2" type="ORF">HZH66_000837</name>
</gene>
<evidence type="ECO:0000256" key="1">
    <source>
        <dbReference type="SAM" id="MobiDB-lite"/>
    </source>
</evidence>